<comment type="caution">
    <text evidence="1">The sequence shown here is derived from an EMBL/GenBank/DDBJ whole genome shotgun (WGS) entry which is preliminary data.</text>
</comment>
<dbReference type="AlphaFoldDB" id="A0A9W7EIY0"/>
<name>A0A9W7EIY0_9STRA</name>
<dbReference type="EMBL" id="BLQM01000316">
    <property type="protein sequence ID" value="GMH82639.1"/>
    <property type="molecule type" value="Genomic_DNA"/>
</dbReference>
<accession>A0A9W7EIY0</accession>
<evidence type="ECO:0000313" key="2">
    <source>
        <dbReference type="Proteomes" id="UP001162640"/>
    </source>
</evidence>
<reference evidence="2" key="1">
    <citation type="journal article" date="2023" name="Commun. Biol.">
        <title>Genome analysis of Parmales, the sister group of diatoms, reveals the evolutionary specialization of diatoms from phago-mixotrophs to photoautotrophs.</title>
        <authorList>
            <person name="Ban H."/>
            <person name="Sato S."/>
            <person name="Yoshikawa S."/>
            <person name="Yamada K."/>
            <person name="Nakamura Y."/>
            <person name="Ichinomiya M."/>
            <person name="Sato N."/>
            <person name="Blanc-Mathieu R."/>
            <person name="Endo H."/>
            <person name="Kuwata A."/>
            <person name="Ogata H."/>
        </authorList>
    </citation>
    <scope>NUCLEOTIDE SEQUENCE [LARGE SCALE GENOMIC DNA]</scope>
</reference>
<gene>
    <name evidence="1" type="ORF">TL16_g09327</name>
</gene>
<organism evidence="1 2">
    <name type="scientific">Triparma laevis f. inornata</name>
    <dbReference type="NCBI Taxonomy" id="1714386"/>
    <lineage>
        <taxon>Eukaryota</taxon>
        <taxon>Sar</taxon>
        <taxon>Stramenopiles</taxon>
        <taxon>Ochrophyta</taxon>
        <taxon>Bolidophyceae</taxon>
        <taxon>Parmales</taxon>
        <taxon>Triparmaceae</taxon>
        <taxon>Triparma</taxon>
    </lineage>
</organism>
<proteinExistence type="predicted"/>
<evidence type="ECO:0000313" key="1">
    <source>
        <dbReference type="EMBL" id="GMH82639.1"/>
    </source>
</evidence>
<sequence length="83" mass="9165">MCKAAYPSMLELVNSEGHGDPAHILAAIECTAFGNAFPTNLDKDTPQGSSPPPSQKDKLYEALMMKLTPYEVREFRSLFDCVK</sequence>
<protein>
    <submittedName>
        <fullName evidence="1">Uncharacterized protein</fullName>
    </submittedName>
</protein>
<dbReference type="Proteomes" id="UP001162640">
    <property type="component" value="Unassembled WGS sequence"/>
</dbReference>